<organism evidence="1 2">
    <name type="scientific">Paenibacillus rhizosphaerae</name>
    <dbReference type="NCBI Taxonomy" id="297318"/>
    <lineage>
        <taxon>Bacteria</taxon>
        <taxon>Bacillati</taxon>
        <taxon>Bacillota</taxon>
        <taxon>Bacilli</taxon>
        <taxon>Bacillales</taxon>
        <taxon>Paenibacillaceae</taxon>
        <taxon>Paenibacillus</taxon>
    </lineage>
</organism>
<comment type="caution">
    <text evidence="1">The sequence shown here is derived from an EMBL/GenBank/DDBJ whole genome shotgun (WGS) entry which is preliminary data.</text>
</comment>
<protein>
    <submittedName>
        <fullName evidence="1">Uncharacterized protein</fullName>
    </submittedName>
</protein>
<accession>A0A839TT94</accession>
<sequence length="316" mass="33529">MPLPSRAKLLDVIAKLQDLTGITQIPDLKEALQSRGINLTGNETMVDLVKNVKDNNFNNTAGATAAAGNILSGQTAYVKGVKVTGTMPNNGAVTITPGAADQTIPAGYHNENGKVLAVTVPTDKVLEGTTIAGQTGTIKDYSSYLNGDNHIPPVSIKGDGQGNIDINVPTGYYKAGLSPIGRGVLLDYTKDYRPENIVSGKNIFGVVGTAPGSYIVEGSGTSAGDTNVFVLANGSAASKQYIQVNRSFPSTPMYIILWRQDNVTAYKTIYIRSTGYCFIGFDVYDDAQSTALWADTTGFKLPVDSYNTVFKYAVMG</sequence>
<dbReference type="EMBL" id="JACHXJ010000003">
    <property type="protein sequence ID" value="MBB3129733.1"/>
    <property type="molecule type" value="Genomic_DNA"/>
</dbReference>
<name>A0A839TT94_9BACL</name>
<dbReference type="AlphaFoldDB" id="A0A839TT94"/>
<dbReference type="RefSeq" id="WP_183583831.1">
    <property type="nucleotide sequence ID" value="NZ_JACHXJ010000003.1"/>
</dbReference>
<evidence type="ECO:0000313" key="1">
    <source>
        <dbReference type="EMBL" id="MBB3129733.1"/>
    </source>
</evidence>
<evidence type="ECO:0000313" key="2">
    <source>
        <dbReference type="Proteomes" id="UP000517523"/>
    </source>
</evidence>
<dbReference type="Proteomes" id="UP000517523">
    <property type="component" value="Unassembled WGS sequence"/>
</dbReference>
<reference evidence="1 2" key="1">
    <citation type="submission" date="2020-08" db="EMBL/GenBank/DDBJ databases">
        <title>Genomic Encyclopedia of Type Strains, Phase III (KMG-III): the genomes of soil and plant-associated and newly described type strains.</title>
        <authorList>
            <person name="Whitman W."/>
        </authorList>
    </citation>
    <scope>NUCLEOTIDE SEQUENCE [LARGE SCALE GENOMIC DNA]</scope>
    <source>
        <strain evidence="1 2">CECT 5831</strain>
    </source>
</reference>
<gene>
    <name evidence="1" type="ORF">FHS19_004408</name>
</gene>
<proteinExistence type="predicted"/>